<gene>
    <name evidence="2" type="ORF">CR938_07360</name>
</gene>
<feature type="domain" description="N-acetyltransferase" evidence="1">
    <location>
        <begin position="31"/>
        <end position="186"/>
    </location>
</feature>
<dbReference type="GO" id="GO:0016747">
    <property type="term" value="F:acyltransferase activity, transferring groups other than amino-acyl groups"/>
    <property type="evidence" value="ECO:0007669"/>
    <property type="project" value="InterPro"/>
</dbReference>
<dbReference type="Proteomes" id="UP000717981">
    <property type="component" value="Unassembled WGS sequence"/>
</dbReference>
<dbReference type="EMBL" id="PDWK01000028">
    <property type="protein sequence ID" value="KAF1689071.1"/>
    <property type="molecule type" value="Genomic_DNA"/>
</dbReference>
<organism evidence="2 3">
    <name type="scientific">Pseudoxanthomonas taiwanensis</name>
    <dbReference type="NCBI Taxonomy" id="176598"/>
    <lineage>
        <taxon>Bacteria</taxon>
        <taxon>Pseudomonadati</taxon>
        <taxon>Pseudomonadota</taxon>
        <taxon>Gammaproteobacteria</taxon>
        <taxon>Lysobacterales</taxon>
        <taxon>Lysobacteraceae</taxon>
        <taxon>Pseudoxanthomonas</taxon>
    </lineage>
</organism>
<dbReference type="SUPFAM" id="SSF55729">
    <property type="entry name" value="Acyl-CoA N-acyltransferases (Nat)"/>
    <property type="match status" value="1"/>
</dbReference>
<evidence type="ECO:0000313" key="3">
    <source>
        <dbReference type="Proteomes" id="UP000717981"/>
    </source>
</evidence>
<evidence type="ECO:0000313" key="2">
    <source>
        <dbReference type="EMBL" id="KAF1689071.1"/>
    </source>
</evidence>
<dbReference type="Pfam" id="PF13302">
    <property type="entry name" value="Acetyltransf_3"/>
    <property type="match status" value="1"/>
</dbReference>
<keyword evidence="3" id="KW-1185">Reference proteome</keyword>
<sequence length="202" mass="22406">MGDAATDAWSQVPVLAGRHAVLEPLRPEHAAALRTVAEEGGLHRLWYTNVPAPEQVGAYVARALEAQVQGQALPFAVRDAAGAVVGTTRLYGLDPQVPRLAIGYTWYAPRVQRTGVNTECKLMLLRHALGTLGCACVYFETSWFNQRSRRAIERLGARQDGVLRNHKRHADGTRRDTVVFSIIDAEWPAVHRHLRFLLDSHA</sequence>
<evidence type="ECO:0000259" key="1">
    <source>
        <dbReference type="PROSITE" id="PS51186"/>
    </source>
</evidence>
<dbReference type="AlphaFoldDB" id="A0A921TFL3"/>
<dbReference type="InterPro" id="IPR000182">
    <property type="entry name" value="GNAT_dom"/>
</dbReference>
<name>A0A921TFL3_9GAMM</name>
<reference evidence="2" key="1">
    <citation type="submission" date="2017-10" db="EMBL/GenBank/DDBJ databases">
        <title>Whole genome sequencing of members of genus Pseudoxanthomonas.</title>
        <authorList>
            <person name="Kumar S."/>
            <person name="Bansal K."/>
            <person name="Kaur A."/>
            <person name="Patil P."/>
            <person name="Sharma S."/>
            <person name="Patil P.B."/>
        </authorList>
    </citation>
    <scope>NUCLEOTIDE SEQUENCE</scope>
    <source>
        <strain evidence="2">DSM 22914</strain>
    </source>
</reference>
<dbReference type="InterPro" id="IPR016181">
    <property type="entry name" value="Acyl_CoA_acyltransferase"/>
</dbReference>
<comment type="caution">
    <text evidence="2">The sequence shown here is derived from an EMBL/GenBank/DDBJ whole genome shotgun (WGS) entry which is preliminary data.</text>
</comment>
<dbReference type="PANTHER" id="PTHR43610:SF1">
    <property type="entry name" value="N-ACETYLTRANSFERASE DOMAIN-CONTAINING PROTEIN"/>
    <property type="match status" value="1"/>
</dbReference>
<accession>A0A921TFL3</accession>
<dbReference type="RefSeq" id="WP_162124386.1">
    <property type="nucleotide sequence ID" value="NZ_PDWK01000028.1"/>
</dbReference>
<dbReference type="OrthoDB" id="5295305at2"/>
<dbReference type="PANTHER" id="PTHR43610">
    <property type="entry name" value="BLL6696 PROTEIN"/>
    <property type="match status" value="1"/>
</dbReference>
<dbReference type="Gene3D" id="3.40.630.30">
    <property type="match status" value="1"/>
</dbReference>
<dbReference type="PROSITE" id="PS51186">
    <property type="entry name" value="GNAT"/>
    <property type="match status" value="1"/>
</dbReference>
<proteinExistence type="predicted"/>
<protein>
    <submittedName>
        <fullName evidence="2">GNAT family N-acetyltransferase</fullName>
    </submittedName>
</protein>